<evidence type="ECO:0000313" key="2">
    <source>
        <dbReference type="EMBL" id="VVC35621.1"/>
    </source>
</evidence>
<protein>
    <submittedName>
        <fullName evidence="2">Uncharacterized protein</fullName>
    </submittedName>
</protein>
<dbReference type="Proteomes" id="UP000325440">
    <property type="component" value="Unassembled WGS sequence"/>
</dbReference>
<feature type="region of interest" description="Disordered" evidence="1">
    <location>
        <begin position="1"/>
        <end position="54"/>
    </location>
</feature>
<feature type="compositionally biased region" description="Basic and acidic residues" evidence="1">
    <location>
        <begin position="41"/>
        <end position="50"/>
    </location>
</feature>
<gene>
    <name evidence="2" type="ORF">CINCED_3A013083</name>
</gene>
<evidence type="ECO:0000256" key="1">
    <source>
        <dbReference type="SAM" id="MobiDB-lite"/>
    </source>
</evidence>
<organism evidence="2 3">
    <name type="scientific">Cinara cedri</name>
    <dbReference type="NCBI Taxonomy" id="506608"/>
    <lineage>
        <taxon>Eukaryota</taxon>
        <taxon>Metazoa</taxon>
        <taxon>Ecdysozoa</taxon>
        <taxon>Arthropoda</taxon>
        <taxon>Hexapoda</taxon>
        <taxon>Insecta</taxon>
        <taxon>Pterygota</taxon>
        <taxon>Neoptera</taxon>
        <taxon>Paraneoptera</taxon>
        <taxon>Hemiptera</taxon>
        <taxon>Sternorrhyncha</taxon>
        <taxon>Aphidomorpha</taxon>
        <taxon>Aphidoidea</taxon>
        <taxon>Aphididae</taxon>
        <taxon>Lachninae</taxon>
        <taxon>Cinara</taxon>
    </lineage>
</organism>
<reference evidence="2 3" key="1">
    <citation type="submission" date="2019-08" db="EMBL/GenBank/DDBJ databases">
        <authorList>
            <person name="Alioto T."/>
            <person name="Alioto T."/>
            <person name="Gomez Garrido J."/>
        </authorList>
    </citation>
    <scope>NUCLEOTIDE SEQUENCE [LARGE SCALE GENOMIC DNA]</scope>
</reference>
<name>A0A5E4MTQ9_9HEMI</name>
<keyword evidence="3" id="KW-1185">Reference proteome</keyword>
<dbReference type="AlphaFoldDB" id="A0A5E4MTQ9"/>
<dbReference type="EMBL" id="CABPRJ010001427">
    <property type="protein sequence ID" value="VVC35621.1"/>
    <property type="molecule type" value="Genomic_DNA"/>
</dbReference>
<accession>A0A5E4MTQ9</accession>
<sequence length="114" mass="12082">MAGPRCQGIASPGDTAVERNGGMSRDRRKPNALDVGRAGASRRETQKPRADTVGGAAASGSIAYACSLGEIDYRRRRRQLPLLLLLTTTTTHENRIVVGCSLSPSAVVVVNHIV</sequence>
<proteinExistence type="predicted"/>
<evidence type="ECO:0000313" key="3">
    <source>
        <dbReference type="Proteomes" id="UP000325440"/>
    </source>
</evidence>